<dbReference type="EMBL" id="CM056742">
    <property type="protein sequence ID" value="KAJ8678420.1"/>
    <property type="molecule type" value="Genomic_DNA"/>
</dbReference>
<proteinExistence type="predicted"/>
<protein>
    <submittedName>
        <fullName evidence="1">Uncharacterized protein</fullName>
    </submittedName>
</protein>
<evidence type="ECO:0000313" key="2">
    <source>
        <dbReference type="Proteomes" id="UP001239111"/>
    </source>
</evidence>
<organism evidence="1 2">
    <name type="scientific">Eretmocerus hayati</name>
    <dbReference type="NCBI Taxonomy" id="131215"/>
    <lineage>
        <taxon>Eukaryota</taxon>
        <taxon>Metazoa</taxon>
        <taxon>Ecdysozoa</taxon>
        <taxon>Arthropoda</taxon>
        <taxon>Hexapoda</taxon>
        <taxon>Insecta</taxon>
        <taxon>Pterygota</taxon>
        <taxon>Neoptera</taxon>
        <taxon>Endopterygota</taxon>
        <taxon>Hymenoptera</taxon>
        <taxon>Apocrita</taxon>
        <taxon>Proctotrupomorpha</taxon>
        <taxon>Chalcidoidea</taxon>
        <taxon>Aphelinidae</taxon>
        <taxon>Aphelininae</taxon>
        <taxon>Eretmocerus</taxon>
    </lineage>
</organism>
<name>A0ACC2P9G1_9HYME</name>
<keyword evidence="2" id="KW-1185">Reference proteome</keyword>
<accession>A0ACC2P9G1</accession>
<sequence length="548" mass="62647">MSDKVPENSAGMRKEMQSNAEVYKICFVPDCANTTINNPKKVFFSVPRDAAKHNSWRSALETPEKTVKKTKFCCDDHFDLKHDIDNFHEWRDDGVNKRLRRNAVLRRALQFENIPSGSHISHSEFESADESLPSASFDSTTHDCSIKTIQNCPDVEHKHTQADVCTNVEITQTDKILSHPPKCMNHEEIQHVIGSELRDKLRVVTSAVMKLKVSEEDLNETTSSIPIEVFDSSFSYQPSNEPTSTSSLEKGLKLKLVKQSFYENYTKIMIEDDPYLFLGVRKEAIYVLDTLHEMSAISSRDIYLVLKEIRLNQSFNILAYEFSKSKSEAAKISQKNVGLLTQFFKQLIIWPSRKSLRLNLPIRFRYRFSRVESIIDCFEIEIEKPSDAMYQALTWSDYKACNSDKHFISVLGNGLIDYVSKGVCGRATDMSIVENCGYLDVITRGCTVLADRGFKGLDILLQQKKCELMRPPSVYAGKKCSKQEVRLTKQIASLRIHVERVINCIRNDELLNIHTRVDNKLFKYIDSAVYIVCGLVNLDTAIIKQTDM</sequence>
<dbReference type="Proteomes" id="UP001239111">
    <property type="component" value="Chromosome 2"/>
</dbReference>
<evidence type="ECO:0000313" key="1">
    <source>
        <dbReference type="EMBL" id="KAJ8678420.1"/>
    </source>
</evidence>
<reference evidence="1" key="1">
    <citation type="submission" date="2023-04" db="EMBL/GenBank/DDBJ databases">
        <title>A chromosome-level genome assembly of the parasitoid wasp Eretmocerus hayati.</title>
        <authorList>
            <person name="Zhong Y."/>
            <person name="Liu S."/>
            <person name="Liu Y."/>
        </authorList>
    </citation>
    <scope>NUCLEOTIDE SEQUENCE</scope>
    <source>
        <strain evidence="1">ZJU_SS_LIU_2023</strain>
    </source>
</reference>
<comment type="caution">
    <text evidence="1">The sequence shown here is derived from an EMBL/GenBank/DDBJ whole genome shotgun (WGS) entry which is preliminary data.</text>
</comment>
<gene>
    <name evidence="1" type="ORF">QAD02_014207</name>
</gene>